<accession>A0AAX3X1R7</accession>
<dbReference type="Proteomes" id="UP001178322">
    <property type="component" value="Chromosome"/>
</dbReference>
<sequence>MGRATALAFARRGAKVAIGDVDERAQETVALIQQDGGEKLHFLKQM</sequence>
<reference evidence="1" key="1">
    <citation type="submission" date="2023-05" db="EMBL/GenBank/DDBJ databases">
        <title>Comparative genomics of Bacillaceae isolates and their secondary metabolite potential.</title>
        <authorList>
            <person name="Song L."/>
            <person name="Nielsen L.J."/>
            <person name="Mohite O."/>
            <person name="Xu X."/>
            <person name="Weber T."/>
            <person name="Kovacs A.T."/>
        </authorList>
    </citation>
    <scope>NUCLEOTIDE SEQUENCE</scope>
    <source>
        <strain evidence="1">LY1</strain>
    </source>
</reference>
<gene>
    <name evidence="1" type="ORF">QNH24_13705</name>
</gene>
<evidence type="ECO:0000313" key="1">
    <source>
        <dbReference type="EMBL" id="WHY54185.1"/>
    </source>
</evidence>
<name>A0AAX3X1R7_9BACI</name>
<protein>
    <recommendedName>
        <fullName evidence="3">SDR family NAD(P)-dependent oxidoreductase</fullName>
    </recommendedName>
</protein>
<dbReference type="Gene3D" id="3.40.50.720">
    <property type="entry name" value="NAD(P)-binding Rossmann-like Domain"/>
    <property type="match status" value="1"/>
</dbReference>
<proteinExistence type="predicted"/>
<organism evidence="1 2">
    <name type="scientific">Lysinibacillus pakistanensis</name>
    <dbReference type="NCBI Taxonomy" id="759811"/>
    <lineage>
        <taxon>Bacteria</taxon>
        <taxon>Bacillati</taxon>
        <taxon>Bacillota</taxon>
        <taxon>Bacilli</taxon>
        <taxon>Bacillales</taxon>
        <taxon>Bacillaceae</taxon>
        <taxon>Lysinibacillus</taxon>
    </lineage>
</organism>
<dbReference type="SUPFAM" id="SSF51735">
    <property type="entry name" value="NAD(P)-binding Rossmann-fold domains"/>
    <property type="match status" value="1"/>
</dbReference>
<evidence type="ECO:0000313" key="2">
    <source>
        <dbReference type="Proteomes" id="UP001178322"/>
    </source>
</evidence>
<dbReference type="InterPro" id="IPR036291">
    <property type="entry name" value="NAD(P)-bd_dom_sf"/>
</dbReference>
<dbReference type="RefSeq" id="WP_283872844.1">
    <property type="nucleotide sequence ID" value="NZ_CP126101.1"/>
</dbReference>
<dbReference type="AlphaFoldDB" id="A0AAX3X1R7"/>
<dbReference type="EMBL" id="CP126101">
    <property type="protein sequence ID" value="WHY54185.1"/>
    <property type="molecule type" value="Genomic_DNA"/>
</dbReference>
<evidence type="ECO:0008006" key="3">
    <source>
        <dbReference type="Google" id="ProtNLM"/>
    </source>
</evidence>